<feature type="repeat" description="ANK" evidence="3">
    <location>
        <begin position="987"/>
        <end position="1019"/>
    </location>
</feature>
<dbReference type="InterPro" id="IPR002110">
    <property type="entry name" value="Ankyrin_rpt"/>
</dbReference>
<dbReference type="SMART" id="SM00248">
    <property type="entry name" value="ANK"/>
    <property type="match status" value="6"/>
</dbReference>
<dbReference type="PANTHER" id="PTHR24198:SF165">
    <property type="entry name" value="ANKYRIN REPEAT-CONTAINING PROTEIN-RELATED"/>
    <property type="match status" value="1"/>
</dbReference>
<dbReference type="RefSeq" id="XP_056556237.1">
    <property type="nucleotide sequence ID" value="XM_056697712.1"/>
</dbReference>
<keyword evidence="1" id="KW-0677">Repeat</keyword>
<feature type="repeat" description="ANK" evidence="3">
    <location>
        <begin position="1087"/>
        <end position="1119"/>
    </location>
</feature>
<keyword evidence="4" id="KW-1133">Transmembrane helix</keyword>
<sequence>MHLTILCVLFLAPCVLADGWEDFTNNLATDLAPLITLFGERLTKQFLSESISLLDNIIFALSPLGVLTAVVSVIRVCGGSSLRAFIGRAQEGPAEAESELLSCVSESTAELFNEGGISRVFGRPKIVEIVMWEEENSQDGEKSIEIGTLRDALKKRAWSAQGSGLSDEDWSDPTYLPEFDIPNLSLNKGIKRRDQFWFHCAAILGALLQLGVLSYAALTVFLFPGSFKKDGKAVPSYAFPFYIVGTTFLFMGMLCCAIIIERSSEEYHFKPNKPSNIFWLQPGKQNVGDQVFNAFMAVKEGSKSTMTMEMEYIKSVRVRKYDGRHLEIYMTLLSTLLGFVFQFIGLRGLHASVILAQLGSTFVMSILRTCLRTERMPQDENKMRDERELASHKQQELDCFAFHLKDVESFEVVAPSSTETSSTDSSNGAYQPHPPLVDQLIQTRAQLAELTASSSHGLVVEWDNMPIRKVAQNLALVIESSMDLMSSWGVDFGKSFKFQLYIECRPSIAAYNLPIRSSYSICPERCGDALRWRVDKNELEAVLGLWVWSLYKSDESWRRPLNRMVGLTREEAGKEETYLLFHKWIFRQTEAKLVSSNMIDSSRRLFGFDSKEYPHGKDTLIVRTENGIETMIAQDIYIQFLQVAFGCMIDLGGETSLDTGFQNTLFAHNSHLDKLVQCFEDCHMGSREDALLCLVPALKAQLLLPEFSADSPTFKRQIDSLISRNDWKGALSQGQWICERCEGTEFERSVYELGYLCRRALLANDKTAHQEGFSSICKILKSDIKSEFLCAQRISPPSSWSRSPEFQQWWLSFSNQMGWVAWQITTNVFGLRSMQPYLKQYKATKDLEMPEDVAMNPEQSQVGIRVMQEWLMSSHLDFERDFYGNDDEECFEWALKGKQYGLLYFLLVRWAELGAENPMLIRHAYIITAKHRSYWGIQVLRRQGADIDVLTQSKMSALVEIIATGDLEAAKTLLDNGANPNGSEHAPNRRPLLLAAHAGLTEMVDLLLDYGAALEILDHVGLPALHWASKENHLETARLLLSRGAEVDRFGSDEKSALHLAVISDQLPIAELLLENGADVNMPEGTSGQTPLILAARSSFVETAHLLLSNGANPQLRDREGLTALDWARMNDYREMTALLEERIGRITIS</sequence>
<dbReference type="Proteomes" id="UP001147782">
    <property type="component" value="Unassembled WGS sequence"/>
</dbReference>
<reference evidence="6" key="1">
    <citation type="submission" date="2022-11" db="EMBL/GenBank/DDBJ databases">
        <authorList>
            <person name="Petersen C."/>
        </authorList>
    </citation>
    <scope>NUCLEOTIDE SEQUENCE</scope>
    <source>
        <strain evidence="6">IBT 29864</strain>
    </source>
</reference>
<dbReference type="SUPFAM" id="SSF48403">
    <property type="entry name" value="Ankyrin repeat"/>
    <property type="match status" value="1"/>
</dbReference>
<evidence type="ECO:0000313" key="6">
    <source>
        <dbReference type="EMBL" id="KAJ5377374.1"/>
    </source>
</evidence>
<protein>
    <submittedName>
        <fullName evidence="6">Uncharacterized protein</fullName>
    </submittedName>
</protein>
<evidence type="ECO:0000256" key="3">
    <source>
        <dbReference type="PROSITE-ProRule" id="PRU00023"/>
    </source>
</evidence>
<dbReference type="PROSITE" id="PS50297">
    <property type="entry name" value="ANK_REP_REGION"/>
    <property type="match status" value="4"/>
</dbReference>
<dbReference type="OrthoDB" id="7464126at2759"/>
<feature type="transmembrane region" description="Helical" evidence="4">
    <location>
        <begin position="196"/>
        <end position="217"/>
    </location>
</feature>
<dbReference type="InterPro" id="IPR036770">
    <property type="entry name" value="Ankyrin_rpt-contain_sf"/>
</dbReference>
<dbReference type="GeneID" id="81436891"/>
<keyword evidence="7" id="KW-1185">Reference proteome</keyword>
<dbReference type="AlphaFoldDB" id="A0A9W9SHJ8"/>
<gene>
    <name evidence="6" type="ORF">N7496_004783</name>
</gene>
<feature type="transmembrane region" description="Helical" evidence="4">
    <location>
        <begin position="326"/>
        <end position="345"/>
    </location>
</feature>
<feature type="repeat" description="ANK" evidence="3">
    <location>
        <begin position="1053"/>
        <end position="1085"/>
    </location>
</feature>
<dbReference type="PANTHER" id="PTHR24198">
    <property type="entry name" value="ANKYRIN REPEAT AND PROTEIN KINASE DOMAIN-CONTAINING PROTEIN"/>
    <property type="match status" value="1"/>
</dbReference>
<name>A0A9W9SHJ8_9EURO</name>
<evidence type="ECO:0000313" key="7">
    <source>
        <dbReference type="Proteomes" id="UP001147782"/>
    </source>
</evidence>
<organism evidence="6 7">
    <name type="scientific">Penicillium cataractarum</name>
    <dbReference type="NCBI Taxonomy" id="2100454"/>
    <lineage>
        <taxon>Eukaryota</taxon>
        <taxon>Fungi</taxon>
        <taxon>Dikarya</taxon>
        <taxon>Ascomycota</taxon>
        <taxon>Pezizomycotina</taxon>
        <taxon>Eurotiomycetes</taxon>
        <taxon>Eurotiomycetidae</taxon>
        <taxon>Eurotiales</taxon>
        <taxon>Aspergillaceae</taxon>
        <taxon>Penicillium</taxon>
    </lineage>
</organism>
<keyword evidence="2 3" id="KW-0040">ANK repeat</keyword>
<evidence type="ECO:0000256" key="5">
    <source>
        <dbReference type="SAM" id="SignalP"/>
    </source>
</evidence>
<feature type="signal peptide" evidence="5">
    <location>
        <begin position="1"/>
        <end position="17"/>
    </location>
</feature>
<proteinExistence type="predicted"/>
<feature type="transmembrane region" description="Helical" evidence="4">
    <location>
        <begin position="237"/>
        <end position="260"/>
    </location>
</feature>
<keyword evidence="4" id="KW-0812">Transmembrane</keyword>
<feature type="transmembrane region" description="Helical" evidence="4">
    <location>
        <begin position="57"/>
        <end position="78"/>
    </location>
</feature>
<dbReference type="Pfam" id="PF00023">
    <property type="entry name" value="Ank"/>
    <property type="match status" value="1"/>
</dbReference>
<comment type="caution">
    <text evidence="6">The sequence shown here is derived from an EMBL/GenBank/DDBJ whole genome shotgun (WGS) entry which is preliminary data.</text>
</comment>
<dbReference type="Pfam" id="PF12796">
    <property type="entry name" value="Ank_2"/>
    <property type="match status" value="1"/>
</dbReference>
<dbReference type="EMBL" id="JAPZBS010000004">
    <property type="protein sequence ID" value="KAJ5377374.1"/>
    <property type="molecule type" value="Genomic_DNA"/>
</dbReference>
<feature type="chain" id="PRO_5040759343" evidence="5">
    <location>
        <begin position="18"/>
        <end position="1150"/>
    </location>
</feature>
<reference evidence="6" key="2">
    <citation type="journal article" date="2023" name="IMA Fungus">
        <title>Comparative genomic study of the Penicillium genus elucidates a diverse pangenome and 15 lateral gene transfer events.</title>
        <authorList>
            <person name="Petersen C."/>
            <person name="Sorensen T."/>
            <person name="Nielsen M.R."/>
            <person name="Sondergaard T.E."/>
            <person name="Sorensen J.L."/>
            <person name="Fitzpatrick D.A."/>
            <person name="Frisvad J.C."/>
            <person name="Nielsen K.L."/>
        </authorList>
    </citation>
    <scope>NUCLEOTIDE SEQUENCE</scope>
    <source>
        <strain evidence="6">IBT 29864</strain>
    </source>
</reference>
<keyword evidence="4" id="KW-0472">Membrane</keyword>
<dbReference type="PROSITE" id="PS50088">
    <property type="entry name" value="ANK_REPEAT"/>
    <property type="match status" value="4"/>
</dbReference>
<evidence type="ECO:0000256" key="4">
    <source>
        <dbReference type="SAM" id="Phobius"/>
    </source>
</evidence>
<dbReference type="PRINTS" id="PR01415">
    <property type="entry name" value="ANKYRIN"/>
</dbReference>
<keyword evidence="5" id="KW-0732">Signal</keyword>
<dbReference type="Gene3D" id="1.25.40.20">
    <property type="entry name" value="Ankyrin repeat-containing domain"/>
    <property type="match status" value="1"/>
</dbReference>
<evidence type="ECO:0000256" key="2">
    <source>
        <dbReference type="ARBA" id="ARBA00023043"/>
    </source>
</evidence>
<accession>A0A9W9SHJ8</accession>
<evidence type="ECO:0000256" key="1">
    <source>
        <dbReference type="ARBA" id="ARBA00022737"/>
    </source>
</evidence>
<feature type="repeat" description="ANK" evidence="3">
    <location>
        <begin position="1020"/>
        <end position="1052"/>
    </location>
</feature>